<dbReference type="GO" id="GO:0046677">
    <property type="term" value="P:response to antibiotic"/>
    <property type="evidence" value="ECO:0007669"/>
    <property type="project" value="UniProtKB-KW"/>
</dbReference>
<dbReference type="InterPro" id="IPR028345">
    <property type="entry name" value="Antibiotic_NAT-like"/>
</dbReference>
<dbReference type="PANTHER" id="PTHR11104:SF0">
    <property type="entry name" value="SPBETA PROPHAGE-DERIVED AMINOGLYCOSIDE N(3')-ACETYLTRANSFERASE-LIKE PROTEIN YOKD"/>
    <property type="match status" value="1"/>
</dbReference>
<protein>
    <recommendedName>
        <fullName evidence="4">Aminoglycoside N(3)-acetyltransferase</fullName>
        <ecNumber evidence="4">2.3.1.-</ecNumber>
    </recommendedName>
</protein>
<keyword evidence="4" id="KW-0046">Antibiotic resistance</keyword>
<reference evidence="6" key="1">
    <citation type="submission" date="2016-06" db="EMBL/GenBank/DDBJ databases">
        <authorList>
            <person name="Varghese N."/>
        </authorList>
    </citation>
    <scope>NUCLEOTIDE SEQUENCE [LARGE SCALE GENOMIC DNA]</scope>
    <source>
        <strain evidence="6">DSM 43171</strain>
    </source>
</reference>
<dbReference type="OrthoDB" id="7330654at2"/>
<evidence type="ECO:0000313" key="5">
    <source>
        <dbReference type="EMBL" id="SCG55583.1"/>
    </source>
</evidence>
<organism evidence="5 6">
    <name type="scientific">Micromonospora halophytica</name>
    <dbReference type="NCBI Taxonomy" id="47864"/>
    <lineage>
        <taxon>Bacteria</taxon>
        <taxon>Bacillati</taxon>
        <taxon>Actinomycetota</taxon>
        <taxon>Actinomycetes</taxon>
        <taxon>Micromonosporales</taxon>
        <taxon>Micromonosporaceae</taxon>
        <taxon>Micromonospora</taxon>
    </lineage>
</organism>
<evidence type="ECO:0000256" key="2">
    <source>
        <dbReference type="ARBA" id="ARBA00022679"/>
    </source>
</evidence>
<name>A0A1C5IBX4_9ACTN</name>
<comment type="similarity">
    <text evidence="1 4">Belongs to the antibiotic N-acetyltransferase family.</text>
</comment>
<keyword evidence="2 4" id="KW-0808">Transferase</keyword>
<evidence type="ECO:0000256" key="1">
    <source>
        <dbReference type="ARBA" id="ARBA00006383"/>
    </source>
</evidence>
<comment type="catalytic activity">
    <reaction evidence="4">
        <text>a 2-deoxystreptamine antibiotic + acetyl-CoA = an N(3)-acetyl-2-deoxystreptamine antibiotic + CoA + H(+)</text>
        <dbReference type="Rhea" id="RHEA:12665"/>
        <dbReference type="ChEBI" id="CHEBI:15378"/>
        <dbReference type="ChEBI" id="CHEBI:57287"/>
        <dbReference type="ChEBI" id="CHEBI:57288"/>
        <dbReference type="ChEBI" id="CHEBI:57921"/>
        <dbReference type="ChEBI" id="CHEBI:77452"/>
        <dbReference type="EC" id="2.3.1.81"/>
    </reaction>
</comment>
<dbReference type="EMBL" id="FMDN01000009">
    <property type="protein sequence ID" value="SCG55583.1"/>
    <property type="molecule type" value="Genomic_DNA"/>
</dbReference>
<evidence type="ECO:0000256" key="3">
    <source>
        <dbReference type="ARBA" id="ARBA00023315"/>
    </source>
</evidence>
<evidence type="ECO:0000256" key="4">
    <source>
        <dbReference type="RuleBase" id="RU365031"/>
    </source>
</evidence>
<dbReference type="AlphaFoldDB" id="A0A1C5IBX4"/>
<dbReference type="Pfam" id="PF02522">
    <property type="entry name" value="Antibiotic_NAT"/>
    <property type="match status" value="1"/>
</dbReference>
<dbReference type="EC" id="2.3.1.-" evidence="4"/>
<evidence type="ECO:0000313" key="6">
    <source>
        <dbReference type="Proteomes" id="UP000199408"/>
    </source>
</evidence>
<dbReference type="RefSeq" id="WP_091297020.1">
    <property type="nucleotide sequence ID" value="NZ_FMDN01000009.1"/>
</dbReference>
<dbReference type="InterPro" id="IPR003679">
    <property type="entry name" value="Amioglycoside_AcTrfase"/>
</dbReference>
<dbReference type="GO" id="GO:0046353">
    <property type="term" value="F:aminoglycoside 3-N-acetyltransferase activity"/>
    <property type="evidence" value="ECO:0007669"/>
    <property type="project" value="UniProtKB-EC"/>
</dbReference>
<keyword evidence="3 4" id="KW-0012">Acyltransferase</keyword>
<gene>
    <name evidence="5" type="ORF">GA0070560_109179</name>
</gene>
<keyword evidence="6" id="KW-1185">Reference proteome</keyword>
<dbReference type="Proteomes" id="UP000199408">
    <property type="component" value="Unassembled WGS sequence"/>
</dbReference>
<accession>A0A1C5IBX4</accession>
<sequence>MARPVTRSQLVAGLVELGVETGDTVLVHSSLSAFGFVAGGSITVCQALAAAVGPTGTIAMPGFTPQLVHPAAWRPERLDGADPLTISQEMPAFDVAATPVAATIGAVPECFRGLPGTVRSDHPHTSFLANGALAADVTGHHPVSYRLSGAGPLGRLWDAGAKILMLGTSWNSCTALHLAEYSTAYPGRSRGRWPVPLPGPAGVSWAAADELLVWEGDFDALGDAFERARPEAVTVATVGAATCRQVGIRELVRFAEGWLAEHRDLRGGLAPPGWVNICDAADALPVPALREHPATEGEP</sequence>
<dbReference type="SUPFAM" id="SSF110710">
    <property type="entry name" value="TTHA0583/YokD-like"/>
    <property type="match status" value="1"/>
</dbReference>
<dbReference type="STRING" id="47864.GA0070560_109179"/>
<proteinExistence type="inferred from homology"/>
<dbReference type="PANTHER" id="PTHR11104">
    <property type="entry name" value="AMINOGLYCOSIDE N3-ACETYLTRANSFERASE"/>
    <property type="match status" value="1"/>
</dbReference>